<dbReference type="Proteomes" id="UP000277204">
    <property type="component" value="Unassembled WGS sequence"/>
</dbReference>
<keyword evidence="2" id="KW-1185">Reference proteome</keyword>
<sequence>MTIRQMKSRKAAEPYNMPAGALNSDKDINDIILPHMRCSSDSCISNEIIYKYVESMTSALDDVILSVMVYFNYSLNSCEILIRYEERVLIKLKSNYSPYGVSSDDIVLTMKLSLVMLLMNVTNMF</sequence>
<name>A0A183MHV6_9TREM</name>
<dbReference type="EMBL" id="UZAI01016971">
    <property type="protein sequence ID" value="VDP18776.1"/>
    <property type="molecule type" value="Genomic_DNA"/>
</dbReference>
<proteinExistence type="predicted"/>
<protein>
    <submittedName>
        <fullName evidence="1">Uncharacterized protein</fullName>
    </submittedName>
</protein>
<accession>A0A183MHV6</accession>
<reference evidence="1 2" key="1">
    <citation type="submission" date="2018-11" db="EMBL/GenBank/DDBJ databases">
        <authorList>
            <consortium name="Pathogen Informatics"/>
        </authorList>
    </citation>
    <scope>NUCLEOTIDE SEQUENCE [LARGE SCALE GENOMIC DNA]</scope>
    <source>
        <strain evidence="1 2">Zambia</strain>
    </source>
</reference>
<organism evidence="1 2">
    <name type="scientific">Schistosoma margrebowiei</name>
    <dbReference type="NCBI Taxonomy" id="48269"/>
    <lineage>
        <taxon>Eukaryota</taxon>
        <taxon>Metazoa</taxon>
        <taxon>Spiralia</taxon>
        <taxon>Lophotrochozoa</taxon>
        <taxon>Platyhelminthes</taxon>
        <taxon>Trematoda</taxon>
        <taxon>Digenea</taxon>
        <taxon>Strigeidida</taxon>
        <taxon>Schistosomatoidea</taxon>
        <taxon>Schistosomatidae</taxon>
        <taxon>Schistosoma</taxon>
    </lineage>
</organism>
<dbReference type="AlphaFoldDB" id="A0A183MHV6"/>
<evidence type="ECO:0000313" key="1">
    <source>
        <dbReference type="EMBL" id="VDP18776.1"/>
    </source>
</evidence>
<evidence type="ECO:0000313" key="2">
    <source>
        <dbReference type="Proteomes" id="UP000277204"/>
    </source>
</evidence>
<gene>
    <name evidence="1" type="ORF">SMRZ_LOCUS15631</name>
</gene>